<dbReference type="SUPFAM" id="SSF48371">
    <property type="entry name" value="ARM repeat"/>
    <property type="match status" value="1"/>
</dbReference>
<dbReference type="Proteomes" id="UP001633002">
    <property type="component" value="Unassembled WGS sequence"/>
</dbReference>
<dbReference type="PROSITE" id="PS50176">
    <property type="entry name" value="ARM_REPEAT"/>
    <property type="match status" value="1"/>
</dbReference>
<feature type="repeat" description="ARM" evidence="2">
    <location>
        <begin position="408"/>
        <end position="452"/>
    </location>
</feature>
<dbReference type="InterPro" id="IPR016024">
    <property type="entry name" value="ARM-type_fold"/>
</dbReference>
<protein>
    <recommendedName>
        <fullName evidence="5">Armadillo repeat-containing protein 6</fullName>
    </recommendedName>
</protein>
<evidence type="ECO:0000313" key="3">
    <source>
        <dbReference type="EMBL" id="KAL3683333.1"/>
    </source>
</evidence>
<dbReference type="PANTHER" id="PTHR22895">
    <property type="entry name" value="ARMADILLO REPEAT-CONTAINING PROTEIN 6"/>
    <property type="match status" value="1"/>
</dbReference>
<name>A0ABD3GWK5_9MARC</name>
<dbReference type="SMART" id="SM00185">
    <property type="entry name" value="ARM"/>
    <property type="match status" value="4"/>
</dbReference>
<comment type="caution">
    <text evidence="3">The sequence shown here is derived from an EMBL/GenBank/DDBJ whole genome shotgun (WGS) entry which is preliminary data.</text>
</comment>
<keyword evidence="1" id="KW-0677">Repeat</keyword>
<proteinExistence type="predicted"/>
<dbReference type="InterPro" id="IPR011989">
    <property type="entry name" value="ARM-like"/>
</dbReference>
<evidence type="ECO:0000256" key="1">
    <source>
        <dbReference type="ARBA" id="ARBA00022737"/>
    </source>
</evidence>
<evidence type="ECO:0000256" key="2">
    <source>
        <dbReference type="PROSITE-ProRule" id="PRU00259"/>
    </source>
</evidence>
<sequence>MAPAKKIQISQEAFDALVKENVEDFGMEMEEALEDAVKTFELQGADLSGIITDGDASIESHPIVEAIQNIRRAVASISGEGLATAEELVQFCNRAQFAPVDLSSAAEADISASLQSLRMSCLEKGKNSLIAERNEAVEVVLAALLVLKDSGGPSLTFALSALTSVLTDNRREQFIRCNGPQIVFEVLSSERASPDAVGEAADAVTISALQNEDVKDAYMHLKVYEVLVRQLQKYQSNSRVIDGVSNALRSLVTADDDRIAASRTFQNGMMIAKAGAIDTLLETAKLQGKQDPTLGHLCLAIKDLAVNDEICKSLAEKGGLSLVTCVLDTSVKEGNNRVLARTACILLIQLAGSDANKNAFVALKGLDMLVNLISVYSSDPAVVQEALTAMAVITLRSPANASEAVKSGAVDVAAEMMEMHTTEANLQRQACQLLRNLAVRNLENRPIILEKGLEKLIRKAKASHVGCKDAASAALRDLGFDDYNK</sequence>
<accession>A0ABD3GWK5</accession>
<keyword evidence="4" id="KW-1185">Reference proteome</keyword>
<dbReference type="PANTHER" id="PTHR22895:SF0">
    <property type="entry name" value="ARMADILLO REPEAT-CONTAINING PROTEIN 6"/>
    <property type="match status" value="1"/>
</dbReference>
<gene>
    <name evidence="3" type="ORF">R1sor_001355</name>
</gene>
<dbReference type="EMBL" id="JBJQOH010000006">
    <property type="protein sequence ID" value="KAL3683333.1"/>
    <property type="molecule type" value="Genomic_DNA"/>
</dbReference>
<reference evidence="3 4" key="1">
    <citation type="submission" date="2024-09" db="EMBL/GenBank/DDBJ databases">
        <title>Chromosome-scale assembly of Riccia sorocarpa.</title>
        <authorList>
            <person name="Paukszto L."/>
        </authorList>
    </citation>
    <scope>NUCLEOTIDE SEQUENCE [LARGE SCALE GENOMIC DNA]</scope>
    <source>
        <strain evidence="3">LP-2024</strain>
        <tissue evidence="3">Aerial parts of the thallus</tissue>
    </source>
</reference>
<dbReference type="AlphaFoldDB" id="A0ABD3GWK5"/>
<evidence type="ECO:0008006" key="5">
    <source>
        <dbReference type="Google" id="ProtNLM"/>
    </source>
</evidence>
<dbReference type="Gene3D" id="1.25.10.10">
    <property type="entry name" value="Leucine-rich Repeat Variant"/>
    <property type="match status" value="2"/>
</dbReference>
<dbReference type="InterPro" id="IPR000225">
    <property type="entry name" value="Armadillo"/>
</dbReference>
<organism evidence="3 4">
    <name type="scientific">Riccia sorocarpa</name>
    <dbReference type="NCBI Taxonomy" id="122646"/>
    <lineage>
        <taxon>Eukaryota</taxon>
        <taxon>Viridiplantae</taxon>
        <taxon>Streptophyta</taxon>
        <taxon>Embryophyta</taxon>
        <taxon>Marchantiophyta</taxon>
        <taxon>Marchantiopsida</taxon>
        <taxon>Marchantiidae</taxon>
        <taxon>Marchantiales</taxon>
        <taxon>Ricciaceae</taxon>
        <taxon>Riccia</taxon>
    </lineage>
</organism>
<evidence type="ECO:0000313" key="4">
    <source>
        <dbReference type="Proteomes" id="UP001633002"/>
    </source>
</evidence>